<evidence type="ECO:0000259" key="6">
    <source>
        <dbReference type="SMART" id="SM00470"/>
    </source>
</evidence>
<dbReference type="PANTHER" id="PTHR33375:SF1">
    <property type="entry name" value="CHROMOSOME-PARTITIONING PROTEIN PARB-RELATED"/>
    <property type="match status" value="1"/>
</dbReference>
<dbReference type="InterPro" id="IPR003115">
    <property type="entry name" value="ParB_N"/>
</dbReference>
<dbReference type="PANTHER" id="PTHR33375">
    <property type="entry name" value="CHROMOSOME-PARTITIONING PROTEIN PARB-RELATED"/>
    <property type="match status" value="1"/>
</dbReference>
<evidence type="ECO:0000313" key="7">
    <source>
        <dbReference type="EMBL" id="GER02444.1"/>
    </source>
</evidence>
<dbReference type="Gene3D" id="1.10.10.2830">
    <property type="match status" value="1"/>
</dbReference>
<dbReference type="Proteomes" id="UP000324996">
    <property type="component" value="Unassembled WGS sequence"/>
</dbReference>
<gene>
    <name evidence="7" type="primary">parB</name>
    <name evidence="7" type="ORF">JCM17846_01260</name>
</gene>
<dbReference type="Gene3D" id="3.90.1530.30">
    <property type="match status" value="1"/>
</dbReference>
<comment type="caution">
    <text evidence="7">The sequence shown here is derived from an EMBL/GenBank/DDBJ whole genome shotgun (WGS) entry which is preliminary data.</text>
</comment>
<accession>A0A5A7N3W6</accession>
<dbReference type="GO" id="GO:0005694">
    <property type="term" value="C:chromosome"/>
    <property type="evidence" value="ECO:0007669"/>
    <property type="project" value="TreeGrafter"/>
</dbReference>
<feature type="region of interest" description="Disordered" evidence="5">
    <location>
        <begin position="1"/>
        <end position="22"/>
    </location>
</feature>
<dbReference type="SUPFAM" id="SSF109709">
    <property type="entry name" value="KorB DNA-binding domain-like"/>
    <property type="match status" value="1"/>
</dbReference>
<sequence length="297" mass="32619">MDDYPLDEGHDTQGRAGGRDGDGVRVLPIHHLMANPFQPRRIFDAEELQSLAESIREKGVLQPILVRKSAKDGADGPRYEIIAGERRWRASQKAGLHDVPVLVRDLDDRAALEVAIIENIQRRDLSAIEEAQGYLRLIDDFGHKQDEIAKAVGKSRSHIANLLRLLSLPEAVRHMVDDGRLSMGHARALIGTSDPLALAKKAIEGELSVRAVEKLVNAQKDQRKVPTASQSSSSSSVGHKPGTFRKDADTRALEQDLSQSLGFVVSIDHKGDAGGQVTIRYASLEQLDDLCQALIER</sequence>
<dbReference type="InterPro" id="IPR041468">
    <property type="entry name" value="HTH_ParB/Spo0J"/>
</dbReference>
<dbReference type="GO" id="GO:0045881">
    <property type="term" value="P:positive regulation of sporulation resulting in formation of a cellular spore"/>
    <property type="evidence" value="ECO:0007669"/>
    <property type="project" value="TreeGrafter"/>
</dbReference>
<evidence type="ECO:0000256" key="4">
    <source>
        <dbReference type="ARBA" id="ARBA00025472"/>
    </source>
</evidence>
<reference evidence="7 8" key="1">
    <citation type="submission" date="2019-09" db="EMBL/GenBank/DDBJ databases">
        <title>NBRP : Genome information of microbial organism related human and environment.</title>
        <authorList>
            <person name="Hattori M."/>
            <person name="Oshima K."/>
            <person name="Inaba H."/>
            <person name="Suda W."/>
            <person name="Sakamoto M."/>
            <person name="Iino T."/>
            <person name="Kitahara M."/>
            <person name="Oshida Y."/>
            <person name="Iida T."/>
            <person name="Kudo T."/>
            <person name="Itoh T."/>
            <person name="Ohkuma M."/>
        </authorList>
    </citation>
    <scope>NUCLEOTIDE SEQUENCE [LARGE SCALE GENOMIC DNA]</scope>
    <source>
        <strain evidence="7 8">Q-1</strain>
    </source>
</reference>
<dbReference type="SMART" id="SM00470">
    <property type="entry name" value="ParB"/>
    <property type="match status" value="1"/>
</dbReference>
<dbReference type="GO" id="GO:0007059">
    <property type="term" value="P:chromosome segregation"/>
    <property type="evidence" value="ECO:0007669"/>
    <property type="project" value="UniProtKB-KW"/>
</dbReference>
<comment type="similarity">
    <text evidence="1">Belongs to the ParB family.</text>
</comment>
<evidence type="ECO:0000256" key="3">
    <source>
        <dbReference type="ARBA" id="ARBA00023125"/>
    </source>
</evidence>
<dbReference type="InterPro" id="IPR004437">
    <property type="entry name" value="ParB/RepB/Spo0J"/>
</dbReference>
<dbReference type="NCBIfam" id="TIGR00180">
    <property type="entry name" value="parB_part"/>
    <property type="match status" value="1"/>
</dbReference>
<dbReference type="RefSeq" id="WP_150006671.1">
    <property type="nucleotide sequence ID" value="NZ_BKCN01000001.1"/>
</dbReference>
<keyword evidence="8" id="KW-1185">Reference proteome</keyword>
<name>A0A5A7N3W6_9PROT</name>
<dbReference type="CDD" id="cd16393">
    <property type="entry name" value="SPO0J_N"/>
    <property type="match status" value="1"/>
</dbReference>
<evidence type="ECO:0000256" key="1">
    <source>
        <dbReference type="ARBA" id="ARBA00006295"/>
    </source>
</evidence>
<dbReference type="InterPro" id="IPR057240">
    <property type="entry name" value="ParB_dimer_C"/>
</dbReference>
<dbReference type="EMBL" id="BKCN01000001">
    <property type="protein sequence ID" value="GER02444.1"/>
    <property type="molecule type" value="Genomic_DNA"/>
</dbReference>
<dbReference type="AlphaFoldDB" id="A0A5A7N3W6"/>
<feature type="compositionally biased region" description="Basic and acidic residues" evidence="5">
    <location>
        <begin position="7"/>
        <end position="22"/>
    </location>
</feature>
<proteinExistence type="inferred from homology"/>
<keyword evidence="3" id="KW-0238">DNA-binding</keyword>
<protein>
    <submittedName>
        <fullName evidence="7">Chromosome-partitioning protein ParB</fullName>
    </submittedName>
</protein>
<dbReference type="FunFam" id="3.90.1530.30:FF:000001">
    <property type="entry name" value="Chromosome partitioning protein ParB"/>
    <property type="match status" value="1"/>
</dbReference>
<dbReference type="InterPro" id="IPR036086">
    <property type="entry name" value="ParB/Sulfiredoxin_sf"/>
</dbReference>
<dbReference type="Pfam" id="PF17762">
    <property type="entry name" value="HTH_ParB"/>
    <property type="match status" value="1"/>
</dbReference>
<keyword evidence="2" id="KW-0159">Chromosome partition</keyword>
<feature type="region of interest" description="Disordered" evidence="5">
    <location>
        <begin position="220"/>
        <end position="245"/>
    </location>
</feature>
<feature type="domain" description="ParB-like N-terminal" evidence="6">
    <location>
        <begin position="25"/>
        <end position="120"/>
    </location>
</feature>
<dbReference type="InterPro" id="IPR050336">
    <property type="entry name" value="Chromosome_partition/occlusion"/>
</dbReference>
<evidence type="ECO:0000256" key="5">
    <source>
        <dbReference type="SAM" id="MobiDB-lite"/>
    </source>
</evidence>
<evidence type="ECO:0000256" key="2">
    <source>
        <dbReference type="ARBA" id="ARBA00022829"/>
    </source>
</evidence>
<dbReference type="Pfam" id="PF23552">
    <property type="entry name" value="ParB_C"/>
    <property type="match status" value="1"/>
</dbReference>
<dbReference type="GO" id="GO:0003677">
    <property type="term" value="F:DNA binding"/>
    <property type="evidence" value="ECO:0007669"/>
    <property type="project" value="UniProtKB-KW"/>
</dbReference>
<dbReference type="FunFam" id="1.10.10.2830:FF:000001">
    <property type="entry name" value="Chromosome partitioning protein ParB"/>
    <property type="match status" value="1"/>
</dbReference>
<comment type="function">
    <text evidence="4">Involved in chromosome partition. Localize to both poles of the predivisional cell following completion of DNA replication. Binds to the DNA origin of replication.</text>
</comment>
<organism evidence="7 8">
    <name type="scientific">Iodidimonas nitroreducens</name>
    <dbReference type="NCBI Taxonomy" id="1236968"/>
    <lineage>
        <taxon>Bacteria</taxon>
        <taxon>Pseudomonadati</taxon>
        <taxon>Pseudomonadota</taxon>
        <taxon>Alphaproteobacteria</taxon>
        <taxon>Iodidimonadales</taxon>
        <taxon>Iodidimonadaceae</taxon>
        <taxon>Iodidimonas</taxon>
    </lineage>
</organism>
<evidence type="ECO:0000313" key="8">
    <source>
        <dbReference type="Proteomes" id="UP000324996"/>
    </source>
</evidence>
<dbReference type="SUPFAM" id="SSF110849">
    <property type="entry name" value="ParB/Sulfiredoxin"/>
    <property type="match status" value="1"/>
</dbReference>
<dbReference type="Pfam" id="PF02195">
    <property type="entry name" value="ParB_N"/>
    <property type="match status" value="1"/>
</dbReference>